<evidence type="ECO:0000313" key="2">
    <source>
        <dbReference type="EMBL" id="KAF4038300.1"/>
    </source>
</evidence>
<dbReference type="EMBL" id="WSZM01000202">
    <property type="protein sequence ID" value="KAF4038300.1"/>
    <property type="molecule type" value="Genomic_DNA"/>
</dbReference>
<feature type="compositionally biased region" description="Polar residues" evidence="1">
    <location>
        <begin position="103"/>
        <end position="116"/>
    </location>
</feature>
<reference evidence="2" key="1">
    <citation type="submission" date="2020-04" db="EMBL/GenBank/DDBJ databases">
        <title>Hybrid Assembly of Korean Phytophthora infestans isolates.</title>
        <authorList>
            <person name="Prokchorchik M."/>
            <person name="Lee Y."/>
            <person name="Seo J."/>
            <person name="Cho J.-H."/>
            <person name="Park Y.-E."/>
            <person name="Jang D.-C."/>
            <person name="Im J.-S."/>
            <person name="Choi J.-G."/>
            <person name="Park H.-J."/>
            <person name="Lee G.-B."/>
            <person name="Lee Y.-G."/>
            <person name="Hong S.-Y."/>
            <person name="Cho K."/>
            <person name="Sohn K.H."/>
        </authorList>
    </citation>
    <scope>NUCLEOTIDE SEQUENCE</scope>
    <source>
        <strain evidence="2">KR_1_A1</strain>
    </source>
</reference>
<keyword evidence="3" id="KW-1185">Reference proteome</keyword>
<feature type="region of interest" description="Disordered" evidence="1">
    <location>
        <begin position="101"/>
        <end position="179"/>
    </location>
</feature>
<feature type="compositionally biased region" description="Polar residues" evidence="1">
    <location>
        <begin position="154"/>
        <end position="170"/>
    </location>
</feature>
<accession>A0A833WJS7</accession>
<sequence>MNLETNVCCARKTSGRAHRRRRYAYLAPHLEASGWTHKKPPASSIETRWKFIPPGGKANGIEGKDYFLGEDRVCAHYVSTPTPSSTEVAELTTPVGPSVEELQATSQDTTESTTAGRSGPPPRLSASSSPVNDDRNGIYSSEDEYELVPRDRVVSSSPAAHTSIGTSLFGSSDEDDSDDEVAIDEVEVVIVDDDNGDSDYEDGASCCTLYIQPTLTLSNM</sequence>
<dbReference type="Proteomes" id="UP000602510">
    <property type="component" value="Unassembled WGS sequence"/>
</dbReference>
<evidence type="ECO:0000256" key="1">
    <source>
        <dbReference type="SAM" id="MobiDB-lite"/>
    </source>
</evidence>
<name>A0A833WJS7_PHYIN</name>
<dbReference type="AlphaFoldDB" id="A0A833WJS7"/>
<protein>
    <submittedName>
        <fullName evidence="2">Uncharacterized protein</fullName>
    </submittedName>
</protein>
<evidence type="ECO:0000313" key="3">
    <source>
        <dbReference type="Proteomes" id="UP000602510"/>
    </source>
</evidence>
<comment type="caution">
    <text evidence="2">The sequence shown here is derived from an EMBL/GenBank/DDBJ whole genome shotgun (WGS) entry which is preliminary data.</text>
</comment>
<organism evidence="2 3">
    <name type="scientific">Phytophthora infestans</name>
    <name type="common">Potato late blight agent</name>
    <name type="synonym">Botrytis infestans</name>
    <dbReference type="NCBI Taxonomy" id="4787"/>
    <lineage>
        <taxon>Eukaryota</taxon>
        <taxon>Sar</taxon>
        <taxon>Stramenopiles</taxon>
        <taxon>Oomycota</taxon>
        <taxon>Peronosporomycetes</taxon>
        <taxon>Peronosporales</taxon>
        <taxon>Peronosporaceae</taxon>
        <taxon>Phytophthora</taxon>
    </lineage>
</organism>
<gene>
    <name evidence="2" type="ORF">GN244_ATG09579</name>
</gene>
<proteinExistence type="predicted"/>